<keyword evidence="8" id="KW-0539">Nucleus</keyword>
<evidence type="ECO:0000313" key="11">
    <source>
        <dbReference type="EMBL" id="URD87251.1"/>
    </source>
</evidence>
<evidence type="ECO:0000256" key="7">
    <source>
        <dbReference type="ARBA" id="ARBA00022990"/>
    </source>
</evidence>
<keyword evidence="6" id="KW-0653">Protein transport</keyword>
<dbReference type="InterPro" id="IPR016024">
    <property type="entry name" value="ARM-type_fold"/>
</dbReference>
<evidence type="ECO:0000256" key="4">
    <source>
        <dbReference type="ARBA" id="ARBA00022448"/>
    </source>
</evidence>
<dbReference type="Proteomes" id="UP001055439">
    <property type="component" value="Chromosome 2"/>
</dbReference>
<evidence type="ECO:0000256" key="3">
    <source>
        <dbReference type="ARBA" id="ARBA00007991"/>
    </source>
</evidence>
<keyword evidence="12" id="KW-1185">Reference proteome</keyword>
<dbReference type="Pfam" id="PF08506">
    <property type="entry name" value="Cse1"/>
    <property type="match status" value="1"/>
</dbReference>
<keyword evidence="7" id="KW-0007">Acetylation</keyword>
<proteinExistence type="inferred from homology"/>
<comment type="similarity">
    <text evidence="3">Belongs to the importin beta family.</text>
</comment>
<dbReference type="EMBL" id="CP097504">
    <property type="protein sequence ID" value="URD87251.1"/>
    <property type="molecule type" value="Genomic_DNA"/>
</dbReference>
<dbReference type="AlphaFoldDB" id="A0A9E7F241"/>
<dbReference type="InterPro" id="IPR013713">
    <property type="entry name" value="XPO2_central"/>
</dbReference>
<comment type="subcellular location">
    <subcellularLocation>
        <location evidence="2">Cytoplasm</location>
    </subcellularLocation>
    <subcellularLocation>
        <location evidence="1">Nucleus</location>
    </subcellularLocation>
</comment>
<name>A0A9E7F241_9LILI</name>
<organism evidence="11 12">
    <name type="scientific">Musa troglodytarum</name>
    <name type="common">fe'i banana</name>
    <dbReference type="NCBI Taxonomy" id="320322"/>
    <lineage>
        <taxon>Eukaryota</taxon>
        <taxon>Viridiplantae</taxon>
        <taxon>Streptophyta</taxon>
        <taxon>Embryophyta</taxon>
        <taxon>Tracheophyta</taxon>
        <taxon>Spermatophyta</taxon>
        <taxon>Magnoliopsida</taxon>
        <taxon>Liliopsida</taxon>
        <taxon>Zingiberales</taxon>
        <taxon>Musaceae</taxon>
        <taxon>Musa</taxon>
    </lineage>
</organism>
<evidence type="ECO:0000256" key="6">
    <source>
        <dbReference type="ARBA" id="ARBA00022927"/>
    </source>
</evidence>
<dbReference type="SUPFAM" id="SSF48371">
    <property type="entry name" value="ARM repeat"/>
    <property type="match status" value="1"/>
</dbReference>
<evidence type="ECO:0000313" key="12">
    <source>
        <dbReference type="Proteomes" id="UP001055439"/>
    </source>
</evidence>
<dbReference type="FunFam" id="1.25.10.10:FF:000177">
    <property type="entry name" value="Importin beta-like SAD2"/>
    <property type="match status" value="1"/>
</dbReference>
<evidence type="ECO:0000256" key="9">
    <source>
        <dbReference type="SAM" id="MobiDB-lite"/>
    </source>
</evidence>
<dbReference type="Gene3D" id="1.25.10.10">
    <property type="entry name" value="Leucine-rich Repeat Variant"/>
    <property type="match status" value="1"/>
</dbReference>
<reference evidence="11" key="1">
    <citation type="submission" date="2022-05" db="EMBL/GenBank/DDBJ databases">
        <title>The Musa troglodytarum L. genome provides insights into the mechanism of non-climacteric behaviour and enrichment of carotenoids.</title>
        <authorList>
            <person name="Wang J."/>
        </authorList>
    </citation>
    <scope>NUCLEOTIDE SEQUENCE</scope>
    <source>
        <tissue evidence="11">Leaf</tissue>
    </source>
</reference>
<evidence type="ECO:0000259" key="10">
    <source>
        <dbReference type="PROSITE" id="PS50166"/>
    </source>
</evidence>
<dbReference type="InterPro" id="IPR011989">
    <property type="entry name" value="ARM-like"/>
</dbReference>
<keyword evidence="4" id="KW-0813">Transport</keyword>
<dbReference type="GO" id="GO:0005635">
    <property type="term" value="C:nuclear envelope"/>
    <property type="evidence" value="ECO:0007669"/>
    <property type="project" value="TreeGrafter"/>
</dbReference>
<dbReference type="OrthoDB" id="760868at2759"/>
<dbReference type="PANTHER" id="PTHR10997">
    <property type="entry name" value="IMPORTIN-7, 8, 11"/>
    <property type="match status" value="1"/>
</dbReference>
<evidence type="ECO:0000256" key="1">
    <source>
        <dbReference type="ARBA" id="ARBA00004123"/>
    </source>
</evidence>
<dbReference type="InterPro" id="IPR058669">
    <property type="entry name" value="TPR_IPO7/11-like"/>
</dbReference>
<dbReference type="GO" id="GO:0005829">
    <property type="term" value="C:cytosol"/>
    <property type="evidence" value="ECO:0007669"/>
    <property type="project" value="TreeGrafter"/>
</dbReference>
<evidence type="ECO:0000256" key="8">
    <source>
        <dbReference type="ARBA" id="ARBA00023242"/>
    </source>
</evidence>
<dbReference type="Pfam" id="PF25758">
    <property type="entry name" value="TPR_IPO11"/>
    <property type="match status" value="1"/>
</dbReference>
<feature type="non-terminal residue" evidence="11">
    <location>
        <position position="1"/>
    </location>
</feature>
<feature type="region of interest" description="Disordered" evidence="9">
    <location>
        <begin position="947"/>
        <end position="972"/>
    </location>
</feature>
<feature type="compositionally biased region" description="Acidic residues" evidence="9">
    <location>
        <begin position="953"/>
        <end position="972"/>
    </location>
</feature>
<dbReference type="PANTHER" id="PTHR10997:SF18">
    <property type="entry name" value="D-IMPORTIN 7_RANBP7"/>
    <property type="match status" value="1"/>
</dbReference>
<gene>
    <name evidence="11" type="ORF">MUK42_27153</name>
</gene>
<dbReference type="SMART" id="SM00913">
    <property type="entry name" value="IBN_N"/>
    <property type="match status" value="1"/>
</dbReference>
<protein>
    <submittedName>
        <fullName evidence="11">Cse1</fullName>
    </submittedName>
</protein>
<evidence type="ECO:0000256" key="2">
    <source>
        <dbReference type="ARBA" id="ARBA00004496"/>
    </source>
</evidence>
<dbReference type="InterPro" id="IPR001494">
    <property type="entry name" value="Importin-beta_N"/>
</dbReference>
<sequence>SARSSFRAELTLLLRRRRRLRPLLIPKALKDAIRNRTIDSLLAPIDEEPEDPPAMDPASLPAVLRSALSHIPEERMAAEESLSKLQYTLQHLVSFVQIITNRAADMAVRQVASIHFKNFVAKNWSPQEVGEPPMIPENEKIMIRYIILGCVAQVPPLLRVKFGECMKTIIQDDYPEQWPGLLDWIKFNLQDQQSFAALYVLRILSRKYKLKSDEERTPLHLIVDEAFPLILNIFNKHVQIVKPTIEVADLIKLICEIFWSSIYLEIPQKLLDPNIFSEWMFLFLNLLERPVPLEGQPSDLDLRKSWGWWKVKKWTVQILNHLYTRFGDVKLLKKPEDIAFAQMFQESYAGKILECHLQSLNVIRTGGYLPDRVINLVLQYINSSISKNGMYHQLLEPQLDIVLFDIVFPLMCYNDNDHKLWTEDPQEYVRKGYDIEDLYSPRTAAMDFVNELVRKHGKGNLQKFIQFIMDIFRRYDEAPIELKPYRQKDGALLAIGAVCDELMESESYKSGLESMLLLHVLPEFSSPVGHLRAKAAWVAGKYAHINFSDQENFWKIFRQVISGMRDPDLPVRANSVFALRSFIKACQDLKAIRPTLPQLLDEFLKLVNEIENEDLAVILEAIVNKLGVEFVQYASSLFQTLAAAFWKCLDTPKAAEEADDSSALAAARCLDAISTILESGNRFPQLFVQIEPILLPIMQRMLTADGQDVFEEVLKIVSHMTFYAPTISLDMWGLWPLIIEALGDWALDSFENILVPLDNYISRSTAHFLSCKDPDYQQSLWEVLSKIMSDRNMEDSDIEPAPSLIEVVFQNCKGQVDHWVEPYLSITIGRLHRAEKPYLKCLLMLVIADSLYYNASLSLGILHKLSVASDIFNLWFRMLQEVKMNGTLANFRRQRDKKVCCLGLTSLVGLPADQLPGEPLAPIFKATLKLLDSYKNQIRAEEQIAANHGMNELDSDEEDVDEEDFDKEVGDDDEDWDEAYSLKLQKMAAEVEGYQSVAEVGETNDDYGEDEYVESPIDEVDPFIYFVETVEAVRGSDPARYQSLMRTLDFDYAALATGIYQYAEQRRREIKKEKMEEAAFGDYQHRRG</sequence>
<dbReference type="GO" id="GO:0006606">
    <property type="term" value="P:protein import into nucleus"/>
    <property type="evidence" value="ECO:0007669"/>
    <property type="project" value="TreeGrafter"/>
</dbReference>
<keyword evidence="5" id="KW-0963">Cytoplasm</keyword>
<feature type="domain" description="Importin N-terminal" evidence="10">
    <location>
        <begin position="78"/>
        <end position="153"/>
    </location>
</feature>
<dbReference type="PROSITE" id="PS50166">
    <property type="entry name" value="IMPORTIN_B_NT"/>
    <property type="match status" value="1"/>
</dbReference>
<dbReference type="GO" id="GO:0031267">
    <property type="term" value="F:small GTPase binding"/>
    <property type="evidence" value="ECO:0007669"/>
    <property type="project" value="InterPro"/>
</dbReference>
<evidence type="ECO:0000256" key="5">
    <source>
        <dbReference type="ARBA" id="ARBA00022490"/>
    </source>
</evidence>
<dbReference type="Pfam" id="PF03810">
    <property type="entry name" value="IBN_N"/>
    <property type="match status" value="1"/>
</dbReference>
<accession>A0A9E7F241</accession>